<keyword evidence="2" id="KW-1185">Reference proteome</keyword>
<sequence length="301" mass="32551">MRPSAIIFFLVLVLQVSVLCQEGMAQAVQDTTQIRQDSTLIIYRVEMRDGNEFMGTIISQTNEVLQLKTQNMGVLTIKIAEIKAITSYDARKVKGGKLWFDNPQSSRYFFAPNAFGLKKGEGYYQNTMLLVNQASVGITDNFSLGAGLVPLFLFGGASSPVWLLPKISVPVVKDKFNVGGGALIGTVIGEQSSFGIAYGLTTFGSRDRNATIGLGYGYADGDWATTPAITFSGLFRTGPRGYIITENYYIGLDNDAVGLLSIGGRRIVKRVGIDFGLFSPIGADGFFALPFLGLTVPFGEK</sequence>
<dbReference type="RefSeq" id="WP_048921020.1">
    <property type="nucleotide sequence ID" value="NZ_CP010777.1"/>
</dbReference>
<dbReference type="PATRIC" id="fig|1379910.4.peg.2434"/>
<dbReference type="Proteomes" id="UP000036458">
    <property type="component" value="Chromosome"/>
</dbReference>
<evidence type="ECO:0000313" key="2">
    <source>
        <dbReference type="Proteomes" id="UP000036458"/>
    </source>
</evidence>
<dbReference type="STRING" id="1379910.TH63_11240"/>
<protein>
    <submittedName>
        <fullName evidence="1">Uncharacterized protein</fullName>
    </submittedName>
</protein>
<dbReference type="KEGG" id="ruf:TH63_11240"/>
<name>A0A0H4W6N9_9BACT</name>
<reference evidence="1 2" key="1">
    <citation type="submission" date="2015-01" db="EMBL/GenBank/DDBJ databases">
        <title>Rufibacter sp./DG31D/ whole genome sequencing.</title>
        <authorList>
            <person name="Kim M.K."/>
            <person name="Srinivasan S."/>
            <person name="Lee J.-J."/>
        </authorList>
    </citation>
    <scope>NUCLEOTIDE SEQUENCE [LARGE SCALE GENOMIC DNA]</scope>
    <source>
        <strain evidence="1 2">DG31D</strain>
    </source>
</reference>
<dbReference type="AlphaFoldDB" id="A0A0H4W6N9"/>
<proteinExistence type="predicted"/>
<dbReference type="EMBL" id="CP010777">
    <property type="protein sequence ID" value="AKQ46076.1"/>
    <property type="molecule type" value="Genomic_DNA"/>
</dbReference>
<organism evidence="1 2">
    <name type="scientific">Rufibacter radiotolerans</name>
    <dbReference type="NCBI Taxonomy" id="1379910"/>
    <lineage>
        <taxon>Bacteria</taxon>
        <taxon>Pseudomonadati</taxon>
        <taxon>Bacteroidota</taxon>
        <taxon>Cytophagia</taxon>
        <taxon>Cytophagales</taxon>
        <taxon>Hymenobacteraceae</taxon>
        <taxon>Rufibacter</taxon>
    </lineage>
</organism>
<evidence type="ECO:0000313" key="1">
    <source>
        <dbReference type="EMBL" id="AKQ46076.1"/>
    </source>
</evidence>
<accession>A0A0H4W6N9</accession>
<gene>
    <name evidence="1" type="ORF">TH63_11240</name>
</gene>